<gene>
    <name evidence="2" type="ORF">CGI_10018317</name>
</gene>
<dbReference type="Gene3D" id="2.40.50.140">
    <property type="entry name" value="Nucleic acid-binding proteins"/>
    <property type="match status" value="1"/>
</dbReference>
<name>K1R762_MAGGI</name>
<organism evidence="2">
    <name type="scientific">Magallana gigas</name>
    <name type="common">Pacific oyster</name>
    <name type="synonym">Crassostrea gigas</name>
    <dbReference type="NCBI Taxonomy" id="29159"/>
    <lineage>
        <taxon>Eukaryota</taxon>
        <taxon>Metazoa</taxon>
        <taxon>Spiralia</taxon>
        <taxon>Lophotrochozoa</taxon>
        <taxon>Mollusca</taxon>
        <taxon>Bivalvia</taxon>
        <taxon>Autobranchia</taxon>
        <taxon>Pteriomorphia</taxon>
        <taxon>Ostreida</taxon>
        <taxon>Ostreoidea</taxon>
        <taxon>Ostreidae</taxon>
        <taxon>Magallana</taxon>
    </lineage>
</organism>
<dbReference type="EMBL" id="JH818267">
    <property type="protein sequence ID" value="EKC39404.1"/>
    <property type="molecule type" value="Genomic_DNA"/>
</dbReference>
<protein>
    <submittedName>
        <fullName evidence="2">Uncharacterized protein</fullName>
    </submittedName>
</protein>
<dbReference type="AlphaFoldDB" id="K1R762"/>
<sequence>MTTFYLEVPLKDIEKSPIKSMLSVRRLRKLPELFVNGRDTKVKSVTIKDDNGKCKVSLWRDLAASDIEVDAPRSTTVTTEIIAFNMEDSCKVSVVINDGEPIVFLTWSKTRGCTETTCVMADANTAVESRVDEKAVKGRKKVPGKGAYSEKTSSTRSISNTASTSSRVHSDHSSNAGGHDSAPNAEILSILRTI</sequence>
<evidence type="ECO:0000256" key="1">
    <source>
        <dbReference type="SAM" id="MobiDB-lite"/>
    </source>
</evidence>
<reference evidence="2" key="1">
    <citation type="journal article" date="2012" name="Nature">
        <title>The oyster genome reveals stress adaptation and complexity of shell formation.</title>
        <authorList>
            <person name="Zhang G."/>
            <person name="Fang X."/>
            <person name="Guo X."/>
            <person name="Li L."/>
            <person name="Luo R."/>
            <person name="Xu F."/>
            <person name="Yang P."/>
            <person name="Zhang L."/>
            <person name="Wang X."/>
            <person name="Qi H."/>
            <person name="Xiong Z."/>
            <person name="Que H."/>
            <person name="Xie Y."/>
            <person name="Holland P.W."/>
            <person name="Paps J."/>
            <person name="Zhu Y."/>
            <person name="Wu F."/>
            <person name="Chen Y."/>
            <person name="Wang J."/>
            <person name="Peng C."/>
            <person name="Meng J."/>
            <person name="Yang L."/>
            <person name="Liu J."/>
            <person name="Wen B."/>
            <person name="Zhang N."/>
            <person name="Huang Z."/>
            <person name="Zhu Q."/>
            <person name="Feng Y."/>
            <person name="Mount A."/>
            <person name="Hedgecock D."/>
            <person name="Xu Z."/>
            <person name="Liu Y."/>
            <person name="Domazet-Loso T."/>
            <person name="Du Y."/>
            <person name="Sun X."/>
            <person name="Zhang S."/>
            <person name="Liu B."/>
            <person name="Cheng P."/>
            <person name="Jiang X."/>
            <person name="Li J."/>
            <person name="Fan D."/>
            <person name="Wang W."/>
            <person name="Fu W."/>
            <person name="Wang T."/>
            <person name="Wang B."/>
            <person name="Zhang J."/>
            <person name="Peng Z."/>
            <person name="Li Y."/>
            <person name="Li N."/>
            <person name="Wang J."/>
            <person name="Chen M."/>
            <person name="He Y."/>
            <person name="Tan F."/>
            <person name="Song X."/>
            <person name="Zheng Q."/>
            <person name="Huang R."/>
            <person name="Yang H."/>
            <person name="Du X."/>
            <person name="Chen L."/>
            <person name="Yang M."/>
            <person name="Gaffney P.M."/>
            <person name="Wang S."/>
            <person name="Luo L."/>
            <person name="She Z."/>
            <person name="Ming Y."/>
            <person name="Huang W."/>
            <person name="Zhang S."/>
            <person name="Huang B."/>
            <person name="Zhang Y."/>
            <person name="Qu T."/>
            <person name="Ni P."/>
            <person name="Miao G."/>
            <person name="Wang J."/>
            <person name="Wang Q."/>
            <person name="Steinberg C.E."/>
            <person name="Wang H."/>
            <person name="Li N."/>
            <person name="Qian L."/>
            <person name="Zhang G."/>
            <person name="Li Y."/>
            <person name="Yang H."/>
            <person name="Liu X."/>
            <person name="Wang J."/>
            <person name="Yin Y."/>
            <person name="Wang J."/>
        </authorList>
    </citation>
    <scope>NUCLEOTIDE SEQUENCE [LARGE SCALE GENOMIC DNA]</scope>
    <source>
        <strain evidence="2">05x7-T-G4-1.051#20</strain>
    </source>
</reference>
<evidence type="ECO:0000313" key="2">
    <source>
        <dbReference type="EMBL" id="EKC39404.1"/>
    </source>
</evidence>
<feature type="region of interest" description="Disordered" evidence="1">
    <location>
        <begin position="133"/>
        <end position="182"/>
    </location>
</feature>
<proteinExistence type="predicted"/>
<dbReference type="InParanoid" id="K1R762"/>
<feature type="compositionally biased region" description="Polar residues" evidence="1">
    <location>
        <begin position="150"/>
        <end position="162"/>
    </location>
</feature>
<dbReference type="InterPro" id="IPR012340">
    <property type="entry name" value="NA-bd_OB-fold"/>
</dbReference>
<dbReference type="HOGENOM" id="CLU_1403699_0_0_1"/>
<accession>K1R762</accession>